<accession>V6S2L2</accession>
<dbReference type="GO" id="GO:0003677">
    <property type="term" value="F:DNA binding"/>
    <property type="evidence" value="ECO:0007669"/>
    <property type="project" value="UniProtKB-UniRule"/>
</dbReference>
<gene>
    <name evidence="6" type="ORF">IP98_02898</name>
</gene>
<reference evidence="6 7" key="1">
    <citation type="journal article" date="2015" name="Stand. Genomic Sci.">
        <title>Genomic Encyclopedia of Bacterial and Archaeal Type Strains, Phase III: the genomes of soil and plant-associated and newly described type strains.</title>
        <authorList>
            <person name="Whitman W.B."/>
            <person name="Woyke T."/>
            <person name="Klenk H.P."/>
            <person name="Zhou Y."/>
            <person name="Lilburn T.G."/>
            <person name="Beck B.J."/>
            <person name="De Vos P."/>
            <person name="Vandamme P."/>
            <person name="Eisen J.A."/>
            <person name="Garrity G."/>
            <person name="Hugenholtz P."/>
            <person name="Kyrpides N.C."/>
        </authorList>
    </citation>
    <scope>NUCLEOTIDE SEQUENCE [LARGE SCALE GENOMIC DNA]</scope>
    <source>
        <strain evidence="6 7">CGMCC 1.7270</strain>
    </source>
</reference>
<dbReference type="Pfam" id="PF00440">
    <property type="entry name" value="TetR_N"/>
    <property type="match status" value="1"/>
</dbReference>
<dbReference type="PANTHER" id="PTHR47506:SF3">
    <property type="entry name" value="HTH-TYPE TRANSCRIPTIONAL REGULATOR LMRA"/>
    <property type="match status" value="1"/>
</dbReference>
<dbReference type="InterPro" id="IPR011075">
    <property type="entry name" value="TetR_C"/>
</dbReference>
<dbReference type="PROSITE" id="PS01081">
    <property type="entry name" value="HTH_TETR_1"/>
    <property type="match status" value="1"/>
</dbReference>
<feature type="domain" description="HTH tetR-type" evidence="5">
    <location>
        <begin position="33"/>
        <end position="93"/>
    </location>
</feature>
<dbReference type="Pfam" id="PF16925">
    <property type="entry name" value="TetR_C_13"/>
    <property type="match status" value="1"/>
</dbReference>
<keyword evidence="3" id="KW-0804">Transcription</keyword>
<evidence type="ECO:0000256" key="2">
    <source>
        <dbReference type="ARBA" id="ARBA00023125"/>
    </source>
</evidence>
<protein>
    <submittedName>
        <fullName evidence="6">TetR family transcriptional regulator</fullName>
    </submittedName>
</protein>
<dbReference type="InterPro" id="IPR001647">
    <property type="entry name" value="HTH_TetR"/>
</dbReference>
<dbReference type="EMBL" id="VLKQ01000019">
    <property type="protein sequence ID" value="TWI08054.1"/>
    <property type="molecule type" value="Genomic_DNA"/>
</dbReference>
<sequence>MQIYGVSNNVKKKIYFFLPFRYRLVSLHMRSSEITKAKVLKEATALFNTKGYKSTSLSDITEATGLTKGAIYRHFESKESLEIEAFQKMMQAIFVTLNERIKAENSTKDKLFCVLDLFKSYVTNPFITGGCPLLNVAVEVDDTNWELKQKAQQALSVFRDSVEKIIINGKTHKQVRNLVNEKLVATVLISTLEGGVMMSKLQNSNADIEIVVNHLKNWIVSDILL</sequence>
<proteinExistence type="predicted"/>
<keyword evidence="1" id="KW-0805">Transcription regulation</keyword>
<evidence type="ECO:0000256" key="1">
    <source>
        <dbReference type="ARBA" id="ARBA00023015"/>
    </source>
</evidence>
<dbReference type="InterPro" id="IPR036271">
    <property type="entry name" value="Tet_transcr_reg_TetR-rel_C_sf"/>
</dbReference>
<evidence type="ECO:0000256" key="4">
    <source>
        <dbReference type="PROSITE-ProRule" id="PRU00335"/>
    </source>
</evidence>
<dbReference type="STRING" id="1341154.FCR2A7T_12590"/>
<feature type="DNA-binding region" description="H-T-H motif" evidence="4">
    <location>
        <begin position="56"/>
        <end position="75"/>
    </location>
</feature>
<dbReference type="PRINTS" id="PR00455">
    <property type="entry name" value="HTHTETR"/>
</dbReference>
<evidence type="ECO:0000313" key="6">
    <source>
        <dbReference type="EMBL" id="TWI08054.1"/>
    </source>
</evidence>
<dbReference type="Gene3D" id="1.10.357.10">
    <property type="entry name" value="Tetracycline Repressor, domain 2"/>
    <property type="match status" value="1"/>
</dbReference>
<evidence type="ECO:0000313" key="7">
    <source>
        <dbReference type="Proteomes" id="UP000319848"/>
    </source>
</evidence>
<name>V6S2L2_9FLAO</name>
<keyword evidence="7" id="KW-1185">Reference proteome</keyword>
<keyword evidence="2 4" id="KW-0238">DNA-binding</keyword>
<evidence type="ECO:0000256" key="3">
    <source>
        <dbReference type="ARBA" id="ARBA00023163"/>
    </source>
</evidence>
<dbReference type="InterPro" id="IPR023772">
    <property type="entry name" value="DNA-bd_HTH_TetR-type_CS"/>
</dbReference>
<evidence type="ECO:0000259" key="5">
    <source>
        <dbReference type="PROSITE" id="PS50977"/>
    </source>
</evidence>
<dbReference type="PROSITE" id="PS50977">
    <property type="entry name" value="HTH_TETR_2"/>
    <property type="match status" value="1"/>
</dbReference>
<dbReference type="SUPFAM" id="SSF46689">
    <property type="entry name" value="Homeodomain-like"/>
    <property type="match status" value="1"/>
</dbReference>
<dbReference type="InterPro" id="IPR009057">
    <property type="entry name" value="Homeodomain-like_sf"/>
</dbReference>
<dbReference type="PANTHER" id="PTHR47506">
    <property type="entry name" value="TRANSCRIPTIONAL REGULATORY PROTEIN"/>
    <property type="match status" value="1"/>
</dbReference>
<dbReference type="SUPFAM" id="SSF48498">
    <property type="entry name" value="Tetracyclin repressor-like, C-terminal domain"/>
    <property type="match status" value="1"/>
</dbReference>
<organism evidence="6 7">
    <name type="scientific">Flavobacterium cauense R2A-7</name>
    <dbReference type="NCBI Taxonomy" id="1341154"/>
    <lineage>
        <taxon>Bacteria</taxon>
        <taxon>Pseudomonadati</taxon>
        <taxon>Bacteroidota</taxon>
        <taxon>Flavobacteriia</taxon>
        <taxon>Flavobacteriales</taxon>
        <taxon>Flavobacteriaceae</taxon>
        <taxon>Flavobacterium</taxon>
    </lineage>
</organism>
<dbReference type="Proteomes" id="UP000319848">
    <property type="component" value="Unassembled WGS sequence"/>
</dbReference>
<dbReference type="AlphaFoldDB" id="V6S2L2"/>
<comment type="caution">
    <text evidence="6">The sequence shown here is derived from an EMBL/GenBank/DDBJ whole genome shotgun (WGS) entry which is preliminary data.</text>
</comment>